<evidence type="ECO:0000313" key="2">
    <source>
        <dbReference type="Proteomes" id="UP001281003"/>
    </source>
</evidence>
<sequence>MSAGGGSTPATVPDLFAFFLSVSSSQIIGERSNCRYPRWAFRNRSSRRRQWSRKASNPWLPWHVHVSQKAVTAIREEKCYVERLFTSLGGAGYHAIGWAKDGANGGMVVVATRQISAILCLRMAAVDVIREIASCATRDLDRVKCMAAGVKNWEMAKEIGGNMRDGWVVDGKFTSCRCLWGMDGGLEALGLDLLERFVAGIVVVVKVDGEEMMAGGDRIKI</sequence>
<evidence type="ECO:0000313" key="1">
    <source>
        <dbReference type="EMBL" id="KAK3401601.1"/>
    </source>
</evidence>
<comment type="caution">
    <text evidence="1">The sequence shown here is derived from an EMBL/GenBank/DDBJ whole genome shotgun (WGS) entry which is preliminary data.</text>
</comment>
<gene>
    <name evidence="1" type="ORF">B0T20DRAFT_389544</name>
</gene>
<reference evidence="1" key="2">
    <citation type="submission" date="2023-07" db="EMBL/GenBank/DDBJ databases">
        <authorList>
            <consortium name="Lawrence Berkeley National Laboratory"/>
            <person name="Haridas S."/>
            <person name="Hensen N."/>
            <person name="Bonometti L."/>
            <person name="Westerberg I."/>
            <person name="Brannstrom I.O."/>
            <person name="Guillou S."/>
            <person name="Cros-Aarteil S."/>
            <person name="Calhoun S."/>
            <person name="Kuo A."/>
            <person name="Mondo S."/>
            <person name="Pangilinan J."/>
            <person name="Riley R."/>
            <person name="LaButti K."/>
            <person name="Andreopoulos B."/>
            <person name="Lipzen A."/>
            <person name="Chen C."/>
            <person name="Yanf M."/>
            <person name="Daum C."/>
            <person name="Ng V."/>
            <person name="Clum A."/>
            <person name="Steindorff A."/>
            <person name="Ohm R."/>
            <person name="Martin F."/>
            <person name="Silar P."/>
            <person name="Natvig D."/>
            <person name="Lalanne C."/>
            <person name="Gautier V."/>
            <person name="Ament-velasquez S.L."/>
            <person name="Kruys A."/>
            <person name="Hutchinson M.I."/>
            <person name="Powell A.J."/>
            <person name="Barry K."/>
            <person name="Miller A.N."/>
            <person name="Grigoriev I.V."/>
            <person name="Debuchy R."/>
            <person name="Gladieux P."/>
            <person name="Thoren M.H."/>
            <person name="Johannesson H."/>
        </authorList>
    </citation>
    <scope>NUCLEOTIDE SEQUENCE</scope>
    <source>
        <strain evidence="1">FGSC 1904</strain>
    </source>
</reference>
<dbReference type="EMBL" id="JAUTDP010000002">
    <property type="protein sequence ID" value="KAK3401601.1"/>
    <property type="molecule type" value="Genomic_DNA"/>
</dbReference>
<dbReference type="Proteomes" id="UP001281003">
    <property type="component" value="Unassembled WGS sequence"/>
</dbReference>
<keyword evidence="2" id="KW-1185">Reference proteome</keyword>
<accession>A0AAE0UET3</accession>
<reference evidence="1" key="1">
    <citation type="journal article" date="2023" name="Mol. Phylogenet. Evol.">
        <title>Genome-scale phylogeny and comparative genomics of the fungal order Sordariales.</title>
        <authorList>
            <person name="Hensen N."/>
            <person name="Bonometti L."/>
            <person name="Westerberg I."/>
            <person name="Brannstrom I.O."/>
            <person name="Guillou S."/>
            <person name="Cros-Aarteil S."/>
            <person name="Calhoun S."/>
            <person name="Haridas S."/>
            <person name="Kuo A."/>
            <person name="Mondo S."/>
            <person name="Pangilinan J."/>
            <person name="Riley R."/>
            <person name="LaButti K."/>
            <person name="Andreopoulos B."/>
            <person name="Lipzen A."/>
            <person name="Chen C."/>
            <person name="Yan M."/>
            <person name="Daum C."/>
            <person name="Ng V."/>
            <person name="Clum A."/>
            <person name="Steindorff A."/>
            <person name="Ohm R.A."/>
            <person name="Martin F."/>
            <person name="Silar P."/>
            <person name="Natvig D.O."/>
            <person name="Lalanne C."/>
            <person name="Gautier V."/>
            <person name="Ament-Velasquez S.L."/>
            <person name="Kruys A."/>
            <person name="Hutchinson M.I."/>
            <person name="Powell A.J."/>
            <person name="Barry K."/>
            <person name="Miller A.N."/>
            <person name="Grigoriev I.V."/>
            <person name="Debuchy R."/>
            <person name="Gladieux P."/>
            <person name="Hiltunen Thoren M."/>
            <person name="Johannesson H."/>
        </authorList>
    </citation>
    <scope>NUCLEOTIDE SEQUENCE</scope>
    <source>
        <strain evidence="1">FGSC 1904</strain>
    </source>
</reference>
<protein>
    <submittedName>
        <fullName evidence="1">Uncharacterized protein</fullName>
    </submittedName>
</protein>
<name>A0AAE0UET3_SORBR</name>
<organism evidence="1 2">
    <name type="scientific">Sordaria brevicollis</name>
    <dbReference type="NCBI Taxonomy" id="83679"/>
    <lineage>
        <taxon>Eukaryota</taxon>
        <taxon>Fungi</taxon>
        <taxon>Dikarya</taxon>
        <taxon>Ascomycota</taxon>
        <taxon>Pezizomycotina</taxon>
        <taxon>Sordariomycetes</taxon>
        <taxon>Sordariomycetidae</taxon>
        <taxon>Sordariales</taxon>
        <taxon>Sordariaceae</taxon>
        <taxon>Sordaria</taxon>
    </lineage>
</organism>
<proteinExistence type="predicted"/>
<dbReference type="AlphaFoldDB" id="A0AAE0UET3"/>